<keyword evidence="3" id="KW-1185">Reference proteome</keyword>
<protein>
    <submittedName>
        <fullName evidence="2">Uncharacterized protein</fullName>
    </submittedName>
</protein>
<evidence type="ECO:0000313" key="3">
    <source>
        <dbReference type="Proteomes" id="UP000289200"/>
    </source>
</evidence>
<proteinExistence type="predicted"/>
<feature type="compositionally biased region" description="Low complexity" evidence="1">
    <location>
        <begin position="218"/>
        <end position="233"/>
    </location>
</feature>
<gene>
    <name evidence="2" type="ORF">RHODGE_RHODGE_03847</name>
</gene>
<organism evidence="2 3">
    <name type="scientific">Rhodoplanes serenus</name>
    <dbReference type="NCBI Taxonomy" id="200615"/>
    <lineage>
        <taxon>Bacteria</taxon>
        <taxon>Pseudomonadati</taxon>
        <taxon>Pseudomonadota</taxon>
        <taxon>Alphaproteobacteria</taxon>
        <taxon>Hyphomicrobiales</taxon>
        <taxon>Nitrobacteraceae</taxon>
        <taxon>Rhodoplanes</taxon>
    </lineage>
</organism>
<feature type="compositionally biased region" description="Gly residues" evidence="1">
    <location>
        <begin position="53"/>
        <end position="69"/>
    </location>
</feature>
<accession>A0A447CZK5</accession>
<evidence type="ECO:0000313" key="2">
    <source>
        <dbReference type="EMBL" id="VCU10645.1"/>
    </source>
</evidence>
<dbReference type="Proteomes" id="UP000289200">
    <property type="component" value="Unassembled WGS sequence"/>
</dbReference>
<sequence>MQTPTRPGSPSPNPSTDSASPGASTAAPPKGTQPLGAPPAGVQPIGAQPVTGAAGGSRGAGAAPGGTGSRSGPTDDLRGGAERVASSVKEAASGVADTASATASALRDEAAALAEPLQEKARSMAEDQKRAGAARIGGVARAISSAADELDDQMPQTAGLIRDAAAQLDHVAEAVRHKSLEDLAHDTDRFARNNTAAFFGLSLVAGFALARFLKSGTPAGATATGGPPTRRTASPPLQPHPGQGVGKGAGPGASTAPRPASHARQDAFPNNEF</sequence>
<feature type="compositionally biased region" description="Low complexity" evidence="1">
    <location>
        <begin position="14"/>
        <end position="29"/>
    </location>
</feature>
<dbReference type="AlphaFoldDB" id="A0A447CZK5"/>
<feature type="region of interest" description="Disordered" evidence="1">
    <location>
        <begin position="218"/>
        <end position="273"/>
    </location>
</feature>
<name>A0A447CZK5_9BRAD</name>
<dbReference type="EMBL" id="UWOC01000175">
    <property type="protein sequence ID" value="VCU10645.1"/>
    <property type="molecule type" value="Genomic_DNA"/>
</dbReference>
<feature type="region of interest" description="Disordered" evidence="1">
    <location>
        <begin position="1"/>
        <end position="97"/>
    </location>
</feature>
<evidence type="ECO:0000256" key="1">
    <source>
        <dbReference type="SAM" id="MobiDB-lite"/>
    </source>
</evidence>
<dbReference type="RefSeq" id="WP_129610728.1">
    <property type="nucleotide sequence ID" value="NZ_UWOC01000175.1"/>
</dbReference>
<reference evidence="3" key="1">
    <citation type="submission" date="2018-10" db="EMBL/GenBank/DDBJ databases">
        <authorList>
            <person name="Peiro R."/>
            <person name="Begona"/>
            <person name="Cbmso G."/>
            <person name="Lopez M."/>
            <person name="Gonzalez S."/>
            <person name="Sacristan E."/>
            <person name="Castillo E."/>
        </authorList>
    </citation>
    <scope>NUCLEOTIDE SEQUENCE [LARGE SCALE GENOMIC DNA]</scope>
</reference>
<comment type="caution">
    <text evidence="2">The sequence shown here is derived from an EMBL/GenBank/DDBJ whole genome shotgun (WGS) entry which is preliminary data.</text>
</comment>
<dbReference type="OrthoDB" id="7889162at2"/>